<comment type="cofactor">
    <cofactor evidence="1">
        <name>Mg(2+)</name>
        <dbReference type="ChEBI" id="CHEBI:18420"/>
    </cofactor>
    <text evidence="1">Binds 2 magnesium ions per subunit.</text>
</comment>
<dbReference type="Proteomes" id="UP000615446">
    <property type="component" value="Unassembled WGS sequence"/>
</dbReference>
<dbReference type="GO" id="GO:0046872">
    <property type="term" value="F:metal ion binding"/>
    <property type="evidence" value="ECO:0007669"/>
    <property type="project" value="UniProtKB-KW"/>
</dbReference>
<proteinExistence type="predicted"/>
<protein>
    <submittedName>
        <fullName evidence="2">ADPribosylglycohydrolase superfamily protein</fullName>
    </submittedName>
</protein>
<dbReference type="InterPro" id="IPR036705">
    <property type="entry name" value="Ribosyl_crysJ1_sf"/>
</dbReference>
<comment type="caution">
    <text evidence="2">The sequence shown here is derived from an EMBL/GenBank/DDBJ whole genome shotgun (WGS) entry which is preliminary data.</text>
</comment>
<keyword evidence="1" id="KW-0479">Metal-binding</keyword>
<evidence type="ECO:0000313" key="2">
    <source>
        <dbReference type="EMBL" id="GES81869.1"/>
    </source>
</evidence>
<dbReference type="Gene3D" id="1.10.4080.10">
    <property type="entry name" value="ADP-ribosylation/Crystallin J1"/>
    <property type="match status" value="2"/>
</dbReference>
<dbReference type="AlphaFoldDB" id="A0A8H3LA40"/>
<accession>A0A8H3LA40</accession>
<feature type="binding site" evidence="1">
    <location>
        <position position="91"/>
    </location>
    <ligand>
        <name>Mg(2+)</name>
        <dbReference type="ChEBI" id="CHEBI:18420"/>
        <label>1</label>
    </ligand>
</feature>
<dbReference type="Pfam" id="PF03747">
    <property type="entry name" value="ADP_ribosyl_GH"/>
    <property type="match status" value="1"/>
</dbReference>
<dbReference type="PANTHER" id="PTHR16222:SF28">
    <property type="entry name" value="ADP-RIBOSYLGLYCOHYDROLASE"/>
    <property type="match status" value="1"/>
</dbReference>
<dbReference type="InterPro" id="IPR005502">
    <property type="entry name" value="Ribosyl_crysJ1"/>
</dbReference>
<feature type="binding site" evidence="1">
    <location>
        <position position="92"/>
    </location>
    <ligand>
        <name>Mg(2+)</name>
        <dbReference type="ChEBI" id="CHEBI:18420"/>
        <label>1</label>
    </ligand>
</feature>
<feature type="binding site" evidence="1">
    <location>
        <position position="438"/>
    </location>
    <ligand>
        <name>Mg(2+)</name>
        <dbReference type="ChEBI" id="CHEBI:18420"/>
        <label>1</label>
    </ligand>
</feature>
<reference evidence="2" key="1">
    <citation type="submission" date="2019-10" db="EMBL/GenBank/DDBJ databases">
        <title>Conservation and host-specific expression of non-tandemly repeated heterogenous ribosome RNA gene in arbuscular mycorrhizal fungi.</title>
        <authorList>
            <person name="Maeda T."/>
            <person name="Kobayashi Y."/>
            <person name="Nakagawa T."/>
            <person name="Ezawa T."/>
            <person name="Yamaguchi K."/>
            <person name="Bino T."/>
            <person name="Nishimoto Y."/>
            <person name="Shigenobu S."/>
            <person name="Kawaguchi M."/>
        </authorList>
    </citation>
    <scope>NUCLEOTIDE SEQUENCE</scope>
    <source>
        <strain evidence="2">HR1</strain>
    </source>
</reference>
<dbReference type="SUPFAM" id="SSF101478">
    <property type="entry name" value="ADP-ribosylglycohydrolase"/>
    <property type="match status" value="2"/>
</dbReference>
<sequence>MHKCKYLIYKLNKMSIPENASKLGPDEIYDKLKGCIFGAALGDAIGLATEFLSKSKARELYGIGPISFGSDKGYEFYDDFHRRRWDKGDWTDDTDQQLLIIDSLIATNGLFNSRDFAHRLSKWVKKGYPELSNKQPFGIGKTVGTVLSHPKFESKPHRASWEVWVQFNRNMAANGALMRTAVLGVPFFWDEKRVIKQTLQATKVTHADPRCCVSSIIVTNLISGLLKGNSQDTLPDLDDETKKEILKWMQSGNPDNQSDLDIDSEDPPSIIKARSEKKKSIIGKILNKVSQKGNNSETSYIKRSNDILKQKKPREIVKIPENPPPGIDTFGADPVMSAFVRSIVERYKFIINSVSVEQQPEKSSTTNFQVDIGEEALLKYCFPDNLASLKLDENPSIGYVYKCLGSALYCFTRKLNEQQSESEAFKTIITELTLEAGDADTNGAVAGALLGARIGYEKLPKSWVDGLKFKSWLEDRVNSFWAIVSGKEDWVEVDDSYKSIDISQDLNKK</sequence>
<dbReference type="InterPro" id="IPR050792">
    <property type="entry name" value="ADP-ribosylglycohydrolase"/>
</dbReference>
<dbReference type="PANTHER" id="PTHR16222">
    <property type="entry name" value="ADP-RIBOSYLGLYCOHYDROLASE"/>
    <property type="match status" value="1"/>
</dbReference>
<feature type="binding site" evidence="1">
    <location>
        <position position="440"/>
    </location>
    <ligand>
        <name>Mg(2+)</name>
        <dbReference type="ChEBI" id="CHEBI:18420"/>
        <label>1</label>
    </ligand>
</feature>
<dbReference type="EMBL" id="BLAL01000058">
    <property type="protein sequence ID" value="GES81869.1"/>
    <property type="molecule type" value="Genomic_DNA"/>
</dbReference>
<evidence type="ECO:0000313" key="3">
    <source>
        <dbReference type="Proteomes" id="UP000615446"/>
    </source>
</evidence>
<feature type="binding site" evidence="1">
    <location>
        <position position="93"/>
    </location>
    <ligand>
        <name>Mg(2+)</name>
        <dbReference type="ChEBI" id="CHEBI:18420"/>
        <label>1</label>
    </ligand>
</feature>
<dbReference type="GO" id="GO:0016787">
    <property type="term" value="F:hydrolase activity"/>
    <property type="evidence" value="ECO:0007669"/>
    <property type="project" value="UniProtKB-KW"/>
</dbReference>
<organism evidence="2 3">
    <name type="scientific">Rhizophagus clarus</name>
    <dbReference type="NCBI Taxonomy" id="94130"/>
    <lineage>
        <taxon>Eukaryota</taxon>
        <taxon>Fungi</taxon>
        <taxon>Fungi incertae sedis</taxon>
        <taxon>Mucoromycota</taxon>
        <taxon>Glomeromycotina</taxon>
        <taxon>Glomeromycetes</taxon>
        <taxon>Glomerales</taxon>
        <taxon>Glomeraceae</taxon>
        <taxon>Rhizophagus</taxon>
    </lineage>
</organism>
<dbReference type="OrthoDB" id="2021138at2759"/>
<name>A0A8H3LA40_9GLOM</name>
<gene>
    <name evidence="2" type="ORF">RCL2_000911000</name>
</gene>
<keyword evidence="1" id="KW-0460">Magnesium</keyword>
<keyword evidence="2" id="KW-0378">Hydrolase</keyword>
<feature type="binding site" evidence="1">
    <location>
        <position position="441"/>
    </location>
    <ligand>
        <name>Mg(2+)</name>
        <dbReference type="ChEBI" id="CHEBI:18420"/>
        <label>1</label>
    </ligand>
</feature>
<evidence type="ECO:0000256" key="1">
    <source>
        <dbReference type="PIRSR" id="PIRSR605502-1"/>
    </source>
</evidence>